<dbReference type="AlphaFoldDB" id="A0A3M7Q972"/>
<reference evidence="2 3" key="1">
    <citation type="journal article" date="2018" name="Sci. Rep.">
        <title>Genomic signatures of local adaptation to the degree of environmental predictability in rotifers.</title>
        <authorList>
            <person name="Franch-Gras L."/>
            <person name="Hahn C."/>
            <person name="Garcia-Roger E.M."/>
            <person name="Carmona M.J."/>
            <person name="Serra M."/>
            <person name="Gomez A."/>
        </authorList>
    </citation>
    <scope>NUCLEOTIDE SEQUENCE [LARGE SCALE GENOMIC DNA]</scope>
    <source>
        <strain evidence="2">HYR1</strain>
    </source>
</reference>
<dbReference type="EMBL" id="REGN01006892">
    <property type="protein sequence ID" value="RNA07956.1"/>
    <property type="molecule type" value="Genomic_DNA"/>
</dbReference>
<dbReference type="Proteomes" id="UP000276133">
    <property type="component" value="Unassembled WGS sequence"/>
</dbReference>
<evidence type="ECO:0000313" key="2">
    <source>
        <dbReference type="EMBL" id="RNA07956.1"/>
    </source>
</evidence>
<accession>A0A3M7Q972</accession>
<evidence type="ECO:0000313" key="3">
    <source>
        <dbReference type="Proteomes" id="UP000276133"/>
    </source>
</evidence>
<protein>
    <submittedName>
        <fullName evidence="2">Uncharacterized protein</fullName>
    </submittedName>
</protein>
<organism evidence="2 3">
    <name type="scientific">Brachionus plicatilis</name>
    <name type="common">Marine rotifer</name>
    <name type="synonym">Brachionus muelleri</name>
    <dbReference type="NCBI Taxonomy" id="10195"/>
    <lineage>
        <taxon>Eukaryota</taxon>
        <taxon>Metazoa</taxon>
        <taxon>Spiralia</taxon>
        <taxon>Gnathifera</taxon>
        <taxon>Rotifera</taxon>
        <taxon>Eurotatoria</taxon>
        <taxon>Monogononta</taxon>
        <taxon>Pseudotrocha</taxon>
        <taxon>Ploima</taxon>
        <taxon>Brachionidae</taxon>
        <taxon>Brachionus</taxon>
    </lineage>
</organism>
<name>A0A3M7Q972_BRAPC</name>
<proteinExistence type="predicted"/>
<comment type="caution">
    <text evidence="2">The sequence shown here is derived from an EMBL/GenBank/DDBJ whole genome shotgun (WGS) entry which is preliminary data.</text>
</comment>
<keyword evidence="1" id="KW-0812">Transmembrane</keyword>
<feature type="transmembrane region" description="Helical" evidence="1">
    <location>
        <begin position="24"/>
        <end position="43"/>
    </location>
</feature>
<keyword evidence="1" id="KW-1133">Transmembrane helix</keyword>
<sequence>MFCKLEQLIHPLNQKYIKKYDDLITEYLLAKINAAILFLLIFFKYNTIDIEMRSGMYNPIMRIQRKHSKNIFQSINKKMTANNNALKFNFFKNEILT</sequence>
<keyword evidence="3" id="KW-1185">Reference proteome</keyword>
<keyword evidence="1" id="KW-0472">Membrane</keyword>
<evidence type="ECO:0000256" key="1">
    <source>
        <dbReference type="SAM" id="Phobius"/>
    </source>
</evidence>
<gene>
    <name evidence="2" type="ORF">BpHYR1_002176</name>
</gene>